<organism evidence="1 2">
    <name type="scientific">Corynebacterium amycolatum</name>
    <dbReference type="NCBI Taxonomy" id="43765"/>
    <lineage>
        <taxon>Bacteria</taxon>
        <taxon>Bacillati</taxon>
        <taxon>Actinomycetota</taxon>
        <taxon>Actinomycetes</taxon>
        <taxon>Mycobacteriales</taxon>
        <taxon>Corynebacteriaceae</taxon>
        <taxon>Corynebacterium</taxon>
    </lineage>
</organism>
<dbReference type="PANTHER" id="PTHR10948:SF23">
    <property type="entry name" value="TRANSPOSASE INSI FOR INSERTION SEQUENCE ELEMENT IS30A-RELATED"/>
    <property type="match status" value="1"/>
</dbReference>
<comment type="caution">
    <text evidence="1">The sequence shown here is derived from an EMBL/GenBank/DDBJ whole genome shotgun (WGS) entry which is preliminary data.</text>
</comment>
<dbReference type="Proteomes" id="UP001223646">
    <property type="component" value="Unassembled WGS sequence"/>
</dbReference>
<dbReference type="InterPro" id="IPR012337">
    <property type="entry name" value="RNaseH-like_sf"/>
</dbReference>
<dbReference type="RefSeq" id="WP_347658480.1">
    <property type="nucleotide sequence ID" value="NZ_JASOOY020000018.1"/>
</dbReference>
<reference evidence="1" key="2">
    <citation type="submission" date="2024-05" db="EMBL/GenBank/DDBJ databases">
        <authorList>
            <person name="Wolfe A."/>
        </authorList>
    </citation>
    <scope>NUCLEOTIDE SEQUENCE</scope>
    <source>
        <strain evidence="1">UMB1064</strain>
    </source>
</reference>
<evidence type="ECO:0000313" key="1">
    <source>
        <dbReference type="EMBL" id="MEO3716976.1"/>
    </source>
</evidence>
<reference evidence="1" key="1">
    <citation type="submission" date="2023-05" db="EMBL/GenBank/DDBJ databases">
        <authorList>
            <person name="Du J."/>
        </authorList>
    </citation>
    <scope>NUCLEOTIDE SEQUENCE</scope>
    <source>
        <strain evidence="1">UMB1064</strain>
    </source>
</reference>
<dbReference type="PANTHER" id="PTHR10948">
    <property type="entry name" value="TRANSPOSASE"/>
    <property type="match status" value="1"/>
</dbReference>
<sequence length="81" mass="9212">MSDFQPICWSGRIKRAYIRGSNERMNRDIRFYFPKGTNFNDVTDQEVAQAEALLNNRPRVVLGGLTPREVISGVIHDAMTA</sequence>
<dbReference type="SUPFAM" id="SSF53098">
    <property type="entry name" value="Ribonuclease H-like"/>
    <property type="match status" value="1"/>
</dbReference>
<accession>A0AAW9STF7</accession>
<proteinExistence type="predicted"/>
<name>A0AAW9STF7_CORAY</name>
<dbReference type="AlphaFoldDB" id="A0AAW9STF7"/>
<dbReference type="GO" id="GO:0032196">
    <property type="term" value="P:transposition"/>
    <property type="evidence" value="ECO:0007669"/>
    <property type="project" value="TreeGrafter"/>
</dbReference>
<evidence type="ECO:0008006" key="3">
    <source>
        <dbReference type="Google" id="ProtNLM"/>
    </source>
</evidence>
<dbReference type="GO" id="GO:0005829">
    <property type="term" value="C:cytosol"/>
    <property type="evidence" value="ECO:0007669"/>
    <property type="project" value="TreeGrafter"/>
</dbReference>
<protein>
    <recommendedName>
        <fullName evidence="3">IS30 family transposase</fullName>
    </recommendedName>
</protein>
<gene>
    <name evidence="1" type="ORF">QP460_005165</name>
</gene>
<dbReference type="EMBL" id="JASOOY020000018">
    <property type="protein sequence ID" value="MEO3716976.1"/>
    <property type="molecule type" value="Genomic_DNA"/>
</dbReference>
<evidence type="ECO:0000313" key="2">
    <source>
        <dbReference type="Proteomes" id="UP001223646"/>
    </source>
</evidence>
<dbReference type="GO" id="GO:0004803">
    <property type="term" value="F:transposase activity"/>
    <property type="evidence" value="ECO:0007669"/>
    <property type="project" value="TreeGrafter"/>
</dbReference>
<dbReference type="InterPro" id="IPR051917">
    <property type="entry name" value="Transposase-Integrase"/>
</dbReference>